<gene>
    <name evidence="1" type="ORF">G0E28_18385</name>
</gene>
<reference evidence="1" key="1">
    <citation type="journal article" date="2018" name="Genome Biol.">
        <title>SKESA: strategic k-mer extension for scrupulous assemblies.</title>
        <authorList>
            <person name="Souvorov A."/>
            <person name="Agarwala R."/>
            <person name="Lipman D.J."/>
        </authorList>
    </citation>
    <scope>NUCLEOTIDE SEQUENCE</scope>
    <source>
        <strain evidence="1">59-13</strain>
    </source>
</reference>
<name>A0A702WMY8_SALER</name>
<accession>A0A702WMY8</accession>
<proteinExistence type="predicted"/>
<sequence length="44" mass="4965">MTKPALTTKKPRKQHTPEFRQEALKLAKRIGVAAAARELSLYKS</sequence>
<reference evidence="1" key="2">
    <citation type="submission" date="2018-07" db="EMBL/GenBank/DDBJ databases">
        <authorList>
            <consortium name="NCBI Pathogen Detection Project"/>
        </authorList>
    </citation>
    <scope>NUCLEOTIDE SEQUENCE</scope>
    <source>
        <strain evidence="1">59-13</strain>
    </source>
</reference>
<evidence type="ECO:0000313" key="1">
    <source>
        <dbReference type="EMBL" id="HAC7069322.1"/>
    </source>
</evidence>
<feature type="non-terminal residue" evidence="1">
    <location>
        <position position="44"/>
    </location>
</feature>
<protein>
    <submittedName>
        <fullName evidence="1">IS3 family transposase</fullName>
    </submittedName>
</protein>
<comment type="caution">
    <text evidence="1">The sequence shown here is derived from an EMBL/GenBank/DDBJ whole genome shotgun (WGS) entry which is preliminary data.</text>
</comment>
<organism evidence="1">
    <name type="scientific">Salmonella enterica</name>
    <name type="common">Salmonella choleraesuis</name>
    <dbReference type="NCBI Taxonomy" id="28901"/>
    <lineage>
        <taxon>Bacteria</taxon>
        <taxon>Pseudomonadati</taxon>
        <taxon>Pseudomonadota</taxon>
        <taxon>Gammaproteobacteria</taxon>
        <taxon>Enterobacterales</taxon>
        <taxon>Enterobacteriaceae</taxon>
        <taxon>Salmonella</taxon>
    </lineage>
</organism>
<dbReference type="AlphaFoldDB" id="A0A702WMY8"/>
<dbReference type="EMBL" id="DAAMKS010000026">
    <property type="protein sequence ID" value="HAC7069322.1"/>
    <property type="molecule type" value="Genomic_DNA"/>
</dbReference>